<dbReference type="EMBL" id="ASHM01072902">
    <property type="protein sequence ID" value="PNX55811.1"/>
    <property type="molecule type" value="Genomic_DNA"/>
</dbReference>
<comment type="caution">
    <text evidence="1">The sequence shown here is derived from an EMBL/GenBank/DDBJ whole genome shotgun (WGS) entry which is preliminary data.</text>
</comment>
<sequence length="58" mass="6325">VTDVICCGWHSQNLHLCEGTEDVAAVSHTATSFCSSRVQQVIAHPGSLRSMDLVRSRQ</sequence>
<feature type="non-terminal residue" evidence="1">
    <location>
        <position position="1"/>
    </location>
</feature>
<protein>
    <submittedName>
        <fullName evidence="1">Uncharacterized protein</fullName>
    </submittedName>
</protein>
<reference evidence="1 2" key="2">
    <citation type="journal article" date="2017" name="Front. Plant Sci.">
        <title>Gene Classification and Mining of Molecular Markers Useful in Red Clover (Trifolium pratense) Breeding.</title>
        <authorList>
            <person name="Istvanek J."/>
            <person name="Dluhosova J."/>
            <person name="Dluhos P."/>
            <person name="Patkova L."/>
            <person name="Nedelnik J."/>
            <person name="Repkova J."/>
        </authorList>
    </citation>
    <scope>NUCLEOTIDE SEQUENCE [LARGE SCALE GENOMIC DNA]</scope>
    <source>
        <strain evidence="2">cv. Tatra</strain>
        <tissue evidence="1">Young leaves</tissue>
    </source>
</reference>
<dbReference type="Proteomes" id="UP000236291">
    <property type="component" value="Unassembled WGS sequence"/>
</dbReference>
<organism evidence="1 2">
    <name type="scientific">Trifolium pratense</name>
    <name type="common">Red clover</name>
    <dbReference type="NCBI Taxonomy" id="57577"/>
    <lineage>
        <taxon>Eukaryota</taxon>
        <taxon>Viridiplantae</taxon>
        <taxon>Streptophyta</taxon>
        <taxon>Embryophyta</taxon>
        <taxon>Tracheophyta</taxon>
        <taxon>Spermatophyta</taxon>
        <taxon>Magnoliopsida</taxon>
        <taxon>eudicotyledons</taxon>
        <taxon>Gunneridae</taxon>
        <taxon>Pentapetalae</taxon>
        <taxon>rosids</taxon>
        <taxon>fabids</taxon>
        <taxon>Fabales</taxon>
        <taxon>Fabaceae</taxon>
        <taxon>Papilionoideae</taxon>
        <taxon>50 kb inversion clade</taxon>
        <taxon>NPAAA clade</taxon>
        <taxon>Hologalegina</taxon>
        <taxon>IRL clade</taxon>
        <taxon>Trifolieae</taxon>
        <taxon>Trifolium</taxon>
    </lineage>
</organism>
<gene>
    <name evidence="1" type="ORF">L195_g049442</name>
</gene>
<evidence type="ECO:0000313" key="1">
    <source>
        <dbReference type="EMBL" id="PNX55811.1"/>
    </source>
</evidence>
<name>A0A2K3JP39_TRIPR</name>
<accession>A0A2K3JP39</accession>
<dbReference type="AlphaFoldDB" id="A0A2K3JP39"/>
<proteinExistence type="predicted"/>
<evidence type="ECO:0000313" key="2">
    <source>
        <dbReference type="Proteomes" id="UP000236291"/>
    </source>
</evidence>
<reference evidence="1 2" key="1">
    <citation type="journal article" date="2014" name="Am. J. Bot.">
        <title>Genome assembly and annotation for red clover (Trifolium pratense; Fabaceae).</title>
        <authorList>
            <person name="Istvanek J."/>
            <person name="Jaros M."/>
            <person name="Krenek A."/>
            <person name="Repkova J."/>
        </authorList>
    </citation>
    <scope>NUCLEOTIDE SEQUENCE [LARGE SCALE GENOMIC DNA]</scope>
    <source>
        <strain evidence="2">cv. Tatra</strain>
        <tissue evidence="1">Young leaves</tissue>
    </source>
</reference>